<reference evidence="3" key="1">
    <citation type="submission" date="2016-10" db="EMBL/GenBank/DDBJ databases">
        <authorList>
            <person name="Varghese N."/>
            <person name="Submissions S."/>
        </authorList>
    </citation>
    <scope>NUCLEOTIDE SEQUENCE [LARGE SCALE GENOMIC DNA]</scope>
    <source>
        <strain evidence="3">CGMCC 1.8975</strain>
    </source>
</reference>
<dbReference type="OrthoDB" id="9805017at2"/>
<evidence type="ECO:0000256" key="1">
    <source>
        <dbReference type="SAM" id="SignalP"/>
    </source>
</evidence>
<keyword evidence="1" id="KW-0732">Signal</keyword>
<sequence>MKTLRLFITLAACTLAGASAAQAQALDPTFAAPSVYAPGAVYSATEQADGKLVTVGNFSRINGTAVPRLVRFNANGTLDAAFNQQVGSNAVVYRARLLSNGQYMLVGFDNTPVQAGGVTRPGGLLRLNADGSGDASFDAGSGPVAAEDNYTSLDDALPLANGQTLVVGRFGQFSGAAANNLVRLNANGSVDATFRPGTGANDEVLTVCR</sequence>
<dbReference type="RefSeq" id="WP_092741948.1">
    <property type="nucleotide sequence ID" value="NZ_FNOV01000011.1"/>
</dbReference>
<dbReference type="InterPro" id="IPR013431">
    <property type="entry name" value="Delta_60_rpt"/>
</dbReference>
<name>A0A1H3LP17_9BACT</name>
<dbReference type="Pfam" id="PF17164">
    <property type="entry name" value="DUF5122"/>
    <property type="match status" value="3"/>
</dbReference>
<protein>
    <submittedName>
        <fullName evidence="2">Delta-60 repeat domain-containing protein</fullName>
    </submittedName>
</protein>
<evidence type="ECO:0000313" key="3">
    <source>
        <dbReference type="Proteomes" id="UP000199249"/>
    </source>
</evidence>
<dbReference type="EMBL" id="FNOV01000011">
    <property type="protein sequence ID" value="SDY65595.1"/>
    <property type="molecule type" value="Genomic_DNA"/>
</dbReference>
<dbReference type="Gene3D" id="2.80.10.50">
    <property type="match status" value="2"/>
</dbReference>
<dbReference type="Proteomes" id="UP000199249">
    <property type="component" value="Unassembled WGS sequence"/>
</dbReference>
<accession>A0A1H3LP17</accession>
<organism evidence="2 3">
    <name type="scientific">Hymenobacter psychrophilus</name>
    <dbReference type="NCBI Taxonomy" id="651662"/>
    <lineage>
        <taxon>Bacteria</taxon>
        <taxon>Pseudomonadati</taxon>
        <taxon>Bacteroidota</taxon>
        <taxon>Cytophagia</taxon>
        <taxon>Cytophagales</taxon>
        <taxon>Hymenobacteraceae</taxon>
        <taxon>Hymenobacter</taxon>
    </lineage>
</organism>
<keyword evidence="3" id="KW-1185">Reference proteome</keyword>
<evidence type="ECO:0000313" key="2">
    <source>
        <dbReference type="EMBL" id="SDY65595.1"/>
    </source>
</evidence>
<dbReference type="AlphaFoldDB" id="A0A1H3LP17"/>
<dbReference type="STRING" id="651662.SAMN04488069_11151"/>
<proteinExistence type="predicted"/>
<gene>
    <name evidence="2" type="ORF">SAMN04488069_11151</name>
</gene>
<feature type="signal peptide" evidence="1">
    <location>
        <begin position="1"/>
        <end position="23"/>
    </location>
</feature>
<feature type="chain" id="PRO_5011638971" evidence="1">
    <location>
        <begin position="24"/>
        <end position="209"/>
    </location>
</feature>